<dbReference type="Proteomes" id="UP000032680">
    <property type="component" value="Unassembled WGS sequence"/>
</dbReference>
<keyword evidence="2" id="KW-1185">Reference proteome</keyword>
<sequence>MENGLRLTRRAVLRAGCVVPAVGLPVAGDVAPGAAAVIELVVTDGAVPLLLTQSDGTAVPLLARCLVRELP</sequence>
<name>A0A0D6P950_9PROT</name>
<dbReference type="InterPro" id="IPR006311">
    <property type="entry name" value="TAT_signal"/>
</dbReference>
<dbReference type="AlphaFoldDB" id="A0A0D6P950"/>
<dbReference type="PROSITE" id="PS51318">
    <property type="entry name" value="TAT"/>
    <property type="match status" value="1"/>
</dbReference>
<dbReference type="RefSeq" id="WP_048862808.1">
    <property type="nucleotide sequence ID" value="NZ_BANB01000727.1"/>
</dbReference>
<organism evidence="1 2">
    <name type="scientific">Acidisphaera rubrifaciens HS-AP3</name>
    <dbReference type="NCBI Taxonomy" id="1231350"/>
    <lineage>
        <taxon>Bacteria</taxon>
        <taxon>Pseudomonadati</taxon>
        <taxon>Pseudomonadota</taxon>
        <taxon>Alphaproteobacteria</taxon>
        <taxon>Acetobacterales</taxon>
        <taxon>Acetobacteraceae</taxon>
        <taxon>Acidisphaera</taxon>
    </lineage>
</organism>
<accession>A0A0D6P950</accession>
<protein>
    <submittedName>
        <fullName evidence="1">Uncharacterized protein</fullName>
    </submittedName>
</protein>
<dbReference type="EMBL" id="BANB01000727">
    <property type="protein sequence ID" value="GAN78290.1"/>
    <property type="molecule type" value="Genomic_DNA"/>
</dbReference>
<proteinExistence type="predicted"/>
<reference evidence="1 2" key="1">
    <citation type="submission" date="2012-11" db="EMBL/GenBank/DDBJ databases">
        <title>Whole genome sequence of Acidisphaera rubrifaciens HS-AP3.</title>
        <authorList>
            <person name="Azuma Y."/>
            <person name="Higashiura N."/>
            <person name="Hirakawa H."/>
            <person name="Matsushita K."/>
        </authorList>
    </citation>
    <scope>NUCLEOTIDE SEQUENCE [LARGE SCALE GENOMIC DNA]</scope>
    <source>
        <strain evidence="1 2">HS-AP3</strain>
    </source>
</reference>
<comment type="caution">
    <text evidence="1">The sequence shown here is derived from an EMBL/GenBank/DDBJ whole genome shotgun (WGS) entry which is preliminary data.</text>
</comment>
<evidence type="ECO:0000313" key="2">
    <source>
        <dbReference type="Proteomes" id="UP000032680"/>
    </source>
</evidence>
<gene>
    <name evidence="1" type="ORF">Asru_0728_04</name>
</gene>
<evidence type="ECO:0000313" key="1">
    <source>
        <dbReference type="EMBL" id="GAN78290.1"/>
    </source>
</evidence>